<dbReference type="EMBL" id="CM029041">
    <property type="protein sequence ID" value="KAG2629056.1"/>
    <property type="molecule type" value="Genomic_DNA"/>
</dbReference>
<dbReference type="Proteomes" id="UP000823388">
    <property type="component" value="Chromosome 3K"/>
</dbReference>
<protein>
    <submittedName>
        <fullName evidence="2">Uncharacterized protein</fullName>
    </submittedName>
</protein>
<organism evidence="2 3">
    <name type="scientific">Panicum virgatum</name>
    <name type="common">Blackwell switchgrass</name>
    <dbReference type="NCBI Taxonomy" id="38727"/>
    <lineage>
        <taxon>Eukaryota</taxon>
        <taxon>Viridiplantae</taxon>
        <taxon>Streptophyta</taxon>
        <taxon>Embryophyta</taxon>
        <taxon>Tracheophyta</taxon>
        <taxon>Spermatophyta</taxon>
        <taxon>Magnoliopsida</taxon>
        <taxon>Liliopsida</taxon>
        <taxon>Poales</taxon>
        <taxon>Poaceae</taxon>
        <taxon>PACMAD clade</taxon>
        <taxon>Panicoideae</taxon>
        <taxon>Panicodae</taxon>
        <taxon>Paniceae</taxon>
        <taxon>Panicinae</taxon>
        <taxon>Panicum</taxon>
        <taxon>Panicum sect. Hiantes</taxon>
    </lineage>
</organism>
<name>A0A8T0V6D6_PANVG</name>
<accession>A0A8T0V6D6</accession>
<dbReference type="AlphaFoldDB" id="A0A8T0V6D6"/>
<sequence>MPEKSHLRRPPLTIDPHPIHFRTSEKSHLRTPPFSLAHPIRPTRRTPHTSDWRPALPVPPIHLAIGLAACRRRIHLAGGTPSFTHPVPTAPPGGCARATTPPPLLPLPLPLPQTQPPSTHRRYRPPLLAAAVSIAGEATFCGYSR</sequence>
<gene>
    <name evidence="2" type="ORF">PVAP13_3KG402306</name>
</gene>
<comment type="caution">
    <text evidence="2">The sequence shown here is derived from an EMBL/GenBank/DDBJ whole genome shotgun (WGS) entry which is preliminary data.</text>
</comment>
<evidence type="ECO:0000256" key="1">
    <source>
        <dbReference type="SAM" id="MobiDB-lite"/>
    </source>
</evidence>
<evidence type="ECO:0000313" key="2">
    <source>
        <dbReference type="EMBL" id="KAG2629056.1"/>
    </source>
</evidence>
<keyword evidence="3" id="KW-1185">Reference proteome</keyword>
<reference evidence="2" key="1">
    <citation type="submission" date="2020-05" db="EMBL/GenBank/DDBJ databases">
        <title>WGS assembly of Panicum virgatum.</title>
        <authorList>
            <person name="Lovell J.T."/>
            <person name="Jenkins J."/>
            <person name="Shu S."/>
            <person name="Juenger T.E."/>
            <person name="Schmutz J."/>
        </authorList>
    </citation>
    <scope>NUCLEOTIDE SEQUENCE</scope>
    <source>
        <strain evidence="2">AP13</strain>
    </source>
</reference>
<feature type="region of interest" description="Disordered" evidence="1">
    <location>
        <begin position="1"/>
        <end position="53"/>
    </location>
</feature>
<evidence type="ECO:0000313" key="3">
    <source>
        <dbReference type="Proteomes" id="UP000823388"/>
    </source>
</evidence>
<proteinExistence type="predicted"/>